<dbReference type="InterPro" id="IPR046158">
    <property type="entry name" value="DUF6160"/>
</dbReference>
<gene>
    <name evidence="3" type="ORF">SAMN05216255_0177</name>
</gene>
<protein>
    <recommendedName>
        <fullName evidence="2">DUF6160 domain-containing protein</fullName>
    </recommendedName>
</protein>
<sequence>MNSVSRFLKSILILLCTGVASTSASAKMIEMADKELSDVSGQAFINLTTDQNAGIDYTRINLGLKVETQLNIKQLELGKYPRAGEPVDSADILINNFALGTVNADDTVNPFQITNPYLELAYDGNKVVGVRVGFDEAKGYLSGDIKSLTGNIPIKIEGTASPIFDAANTFEDVLLTLAGVTRRTRLQADAGLVTQGGDSDLIRATYSGLENGQRLSCSDCNLTGFTDALLSLFSSNGCEVLSLPTCFPLGNFQSLPVGNLNLADNPNTAAIEGAARGFFLSLQTQDVAWRDKDSNAFRNVLAGAFLNIPNYRDENGNLVAPIKLNFEQAFNGIAREDTCLGSATVGC</sequence>
<dbReference type="Proteomes" id="UP000242915">
    <property type="component" value="Unassembled WGS sequence"/>
</dbReference>
<keyword evidence="1" id="KW-0732">Signal</keyword>
<dbReference type="AlphaFoldDB" id="A0A238Z7A4"/>
<evidence type="ECO:0000259" key="2">
    <source>
        <dbReference type="Pfam" id="PF19657"/>
    </source>
</evidence>
<evidence type="ECO:0000256" key="1">
    <source>
        <dbReference type="SAM" id="SignalP"/>
    </source>
</evidence>
<evidence type="ECO:0000313" key="3">
    <source>
        <dbReference type="EMBL" id="SNR78801.1"/>
    </source>
</evidence>
<keyword evidence="4" id="KW-1185">Reference proteome</keyword>
<accession>A0A238Z7A4</accession>
<feature type="chain" id="PRO_5011220413" description="DUF6160 domain-containing protein" evidence="1">
    <location>
        <begin position="27"/>
        <end position="347"/>
    </location>
</feature>
<dbReference type="Pfam" id="PF19657">
    <property type="entry name" value="DUF6160"/>
    <property type="match status" value="1"/>
</dbReference>
<feature type="signal peptide" evidence="1">
    <location>
        <begin position="1"/>
        <end position="26"/>
    </location>
</feature>
<dbReference type="EMBL" id="FZOG01000001">
    <property type="protein sequence ID" value="SNR78801.1"/>
    <property type="molecule type" value="Genomic_DNA"/>
</dbReference>
<evidence type="ECO:0000313" key="4">
    <source>
        <dbReference type="Proteomes" id="UP000242915"/>
    </source>
</evidence>
<dbReference type="RefSeq" id="WP_029529733.1">
    <property type="nucleotide sequence ID" value="NZ_FZOG01000001.1"/>
</dbReference>
<organism evidence="3 4">
    <name type="scientific">Pseudomonas segetis</name>
    <dbReference type="NCBI Taxonomy" id="298908"/>
    <lineage>
        <taxon>Bacteria</taxon>
        <taxon>Pseudomonadati</taxon>
        <taxon>Pseudomonadota</taxon>
        <taxon>Gammaproteobacteria</taxon>
        <taxon>Pseudomonadales</taxon>
        <taxon>Pseudomonadaceae</taxon>
        <taxon>Pseudomonas</taxon>
    </lineage>
</organism>
<reference evidence="4" key="1">
    <citation type="submission" date="2017-06" db="EMBL/GenBank/DDBJ databases">
        <authorList>
            <person name="Varghese N."/>
            <person name="Submissions S."/>
        </authorList>
    </citation>
    <scope>NUCLEOTIDE SEQUENCE [LARGE SCALE GENOMIC DNA]</scope>
    <source>
        <strain evidence="4">CIP 108523</strain>
    </source>
</reference>
<name>A0A238Z7A4_9PSED</name>
<feature type="domain" description="DUF6160" evidence="2">
    <location>
        <begin position="7"/>
        <end position="80"/>
    </location>
</feature>
<proteinExistence type="predicted"/>